<reference evidence="2" key="1">
    <citation type="submission" date="2019-08" db="EMBL/GenBank/DDBJ databases">
        <authorList>
            <person name="Kucharzyk K."/>
            <person name="Murdoch R.W."/>
            <person name="Higgins S."/>
            <person name="Loffler F."/>
        </authorList>
    </citation>
    <scope>NUCLEOTIDE SEQUENCE</scope>
</reference>
<proteinExistence type="predicted"/>
<accession>A0A644T762</accession>
<comment type="caution">
    <text evidence="2">The sequence shown here is derived from an EMBL/GenBank/DDBJ whole genome shotgun (WGS) entry which is preliminary data.</text>
</comment>
<keyword evidence="1" id="KW-0812">Transmembrane</keyword>
<keyword evidence="1" id="KW-0472">Membrane</keyword>
<feature type="transmembrane region" description="Helical" evidence="1">
    <location>
        <begin position="21"/>
        <end position="40"/>
    </location>
</feature>
<dbReference type="AlphaFoldDB" id="A0A644T762"/>
<evidence type="ECO:0000256" key="1">
    <source>
        <dbReference type="SAM" id="Phobius"/>
    </source>
</evidence>
<gene>
    <name evidence="2" type="ORF">SDC9_07941</name>
</gene>
<sequence length="128" mass="15170">MVTQKKMKKSRNKYYRPFRDKLKTWAFFLLLAFILVYFSFKIFNYFTGPKIEILSPLPYETISGETFFIHGNVKNARNIYLNGREISINEKGDFEEELISKEPYTLVVIHAIDKYNKEKSVILQVGKE</sequence>
<name>A0A644T762_9ZZZZ</name>
<evidence type="ECO:0000313" key="2">
    <source>
        <dbReference type="EMBL" id="MPL62327.1"/>
    </source>
</evidence>
<organism evidence="2">
    <name type="scientific">bioreactor metagenome</name>
    <dbReference type="NCBI Taxonomy" id="1076179"/>
    <lineage>
        <taxon>unclassified sequences</taxon>
        <taxon>metagenomes</taxon>
        <taxon>ecological metagenomes</taxon>
    </lineage>
</organism>
<dbReference type="InterPro" id="IPR013783">
    <property type="entry name" value="Ig-like_fold"/>
</dbReference>
<dbReference type="Gene3D" id="2.60.40.10">
    <property type="entry name" value="Immunoglobulins"/>
    <property type="match status" value="1"/>
</dbReference>
<protein>
    <submittedName>
        <fullName evidence="2">Uncharacterized protein</fullName>
    </submittedName>
</protein>
<keyword evidence="1" id="KW-1133">Transmembrane helix</keyword>
<dbReference type="EMBL" id="VSSQ01000017">
    <property type="protein sequence ID" value="MPL62327.1"/>
    <property type="molecule type" value="Genomic_DNA"/>
</dbReference>